<organism evidence="2">
    <name type="scientific">Pseudomonas aeruginosa</name>
    <dbReference type="NCBI Taxonomy" id="287"/>
    <lineage>
        <taxon>Bacteria</taxon>
        <taxon>Pseudomonadati</taxon>
        <taxon>Pseudomonadota</taxon>
        <taxon>Gammaproteobacteria</taxon>
        <taxon>Pseudomonadales</taxon>
        <taxon>Pseudomonadaceae</taxon>
        <taxon>Pseudomonas</taxon>
    </lineage>
</organism>
<protein>
    <submittedName>
        <fullName evidence="2">Uncharacterized protein</fullName>
    </submittedName>
</protein>
<name>A0A0K2SR80_PSEAI</name>
<sequence length="112" mass="11544">MSLASCDSLSICSARLWRSAIGRSLSPSSSASRTAAGTLVDPSGTATPNSRSTPRSRLSVAVRSALRCSRNRCSAWMPCCSGVLTGTGAMPAQRSASSIPATSLRSVLLPRT</sequence>
<accession>A0A0K2SR80</accession>
<feature type="compositionally biased region" description="Low complexity" evidence="1">
    <location>
        <begin position="23"/>
        <end position="39"/>
    </location>
</feature>
<evidence type="ECO:0000313" key="2">
    <source>
        <dbReference type="EMBL" id="BAS29522.1"/>
    </source>
</evidence>
<feature type="compositionally biased region" description="Polar residues" evidence="1">
    <location>
        <begin position="94"/>
        <end position="105"/>
    </location>
</feature>
<feature type="compositionally biased region" description="Polar residues" evidence="1">
    <location>
        <begin position="44"/>
        <end position="56"/>
    </location>
</feature>
<dbReference type="EMBL" id="LC075717">
    <property type="protein sequence ID" value="BAS29522.1"/>
    <property type="molecule type" value="Genomic_DNA"/>
</dbReference>
<feature type="region of interest" description="Disordered" evidence="1">
    <location>
        <begin position="23"/>
        <end position="58"/>
    </location>
</feature>
<reference evidence="2" key="1">
    <citation type="submission" date="2015-08" db="EMBL/GenBank/DDBJ databases">
        <title>Complete DNA Sequence of Pseudomonas syringae pv. actinidiae, the Causal Agent of Kiwifruit Canker Disease.</title>
        <authorList>
            <person name="Rikkerink E.H.A."/>
            <person name="Fineran P.C."/>
        </authorList>
    </citation>
    <scope>NUCLEOTIDE SEQUENCE</scope>
    <source>
        <strain evidence="2">NCGM 2991</strain>
    </source>
</reference>
<dbReference type="AlphaFoldDB" id="A0A0K2SR80"/>
<evidence type="ECO:0000256" key="1">
    <source>
        <dbReference type="SAM" id="MobiDB-lite"/>
    </source>
</evidence>
<proteinExistence type="predicted"/>
<feature type="region of interest" description="Disordered" evidence="1">
    <location>
        <begin position="90"/>
        <end position="112"/>
    </location>
</feature>